<dbReference type="GO" id="GO:0004175">
    <property type="term" value="F:endopeptidase activity"/>
    <property type="evidence" value="ECO:0007669"/>
    <property type="project" value="TreeGrafter"/>
</dbReference>
<evidence type="ECO:0000256" key="2">
    <source>
        <dbReference type="ARBA" id="ARBA00022670"/>
    </source>
</evidence>
<dbReference type="Gene3D" id="3.90.226.10">
    <property type="entry name" value="2-enoyl-CoA Hydratase, Chain A, domain 1"/>
    <property type="match status" value="1"/>
</dbReference>
<dbReference type="Gene3D" id="2.30.42.10">
    <property type="match status" value="1"/>
</dbReference>
<evidence type="ECO:0000313" key="8">
    <source>
        <dbReference type="Proteomes" id="UP000326961"/>
    </source>
</evidence>
<sequence length="376" mass="41241">MHKMISKKRAIIYSVIIVIATALITSQVVGFKYKGYDKIAGLKRTIDKDFYKDPDNEKLMTGSIKGMFESLDDPYSQYYTKEEFEKLQEQTSGSYVGIGVVIGPTSDDELITVVSPIEGSPAEKSGIKSGDKIIKVNGKEVTSKDMDKAMSLIKGKAGTDVKLTIKRGSEVLDINVKREEIVMKTIDSKVLENNIGYIKISSFDEHTYDDFKKALDSLNKKGIKGLVLDLRDNPGGLLNICDDIADEILPEGDTIVSVKDNSGKAKYLKSDNNRELDLPIALLINGGSASASEILTGAIVDNNRGIAIGTTTFGKGLVQTVRGLNDGTGYKLTTAQYYTPSGDYINKKGIKPKIEEKDENKQLQAAIDWMNNQINK</sequence>
<evidence type="ECO:0000256" key="5">
    <source>
        <dbReference type="RuleBase" id="RU004404"/>
    </source>
</evidence>
<dbReference type="Pfam" id="PF17820">
    <property type="entry name" value="PDZ_6"/>
    <property type="match status" value="1"/>
</dbReference>
<name>A0A5P3XGA9_PARBF</name>
<reference evidence="7 8" key="1">
    <citation type="submission" date="2018-09" db="EMBL/GenBank/DDBJ databases">
        <title>A clostridial neurotoxin that targets Anopheles mosquitoes.</title>
        <authorList>
            <person name="Contreras E."/>
            <person name="Masuyer G."/>
            <person name="Qureshi N."/>
            <person name="Chawla S."/>
            <person name="Lim H.L."/>
            <person name="Chen J."/>
            <person name="Stenmark P."/>
            <person name="Gill S."/>
        </authorList>
    </citation>
    <scope>NUCLEOTIDE SEQUENCE [LARGE SCALE GENOMIC DNA]</scope>
    <source>
        <strain evidence="7 8">Cbm</strain>
    </source>
</reference>
<organism evidence="7 8">
    <name type="scientific">Paraclostridium bifermentans</name>
    <name type="common">Clostridium bifermentans</name>
    <dbReference type="NCBI Taxonomy" id="1490"/>
    <lineage>
        <taxon>Bacteria</taxon>
        <taxon>Bacillati</taxon>
        <taxon>Bacillota</taxon>
        <taxon>Clostridia</taxon>
        <taxon>Peptostreptococcales</taxon>
        <taxon>Peptostreptococcaceae</taxon>
        <taxon>Paraclostridium</taxon>
    </lineage>
</organism>
<keyword evidence="4 5" id="KW-0720">Serine protease</keyword>
<dbReference type="PROSITE" id="PS50106">
    <property type="entry name" value="PDZ"/>
    <property type="match status" value="1"/>
</dbReference>
<dbReference type="GO" id="GO:0006508">
    <property type="term" value="P:proteolysis"/>
    <property type="evidence" value="ECO:0007669"/>
    <property type="project" value="UniProtKB-KW"/>
</dbReference>
<evidence type="ECO:0000256" key="4">
    <source>
        <dbReference type="ARBA" id="ARBA00022825"/>
    </source>
</evidence>
<dbReference type="InterPro" id="IPR055210">
    <property type="entry name" value="CtpA/B_N"/>
</dbReference>
<gene>
    <name evidence="7" type="ORF">D4A35_10835</name>
</gene>
<dbReference type="SUPFAM" id="SSF50156">
    <property type="entry name" value="PDZ domain-like"/>
    <property type="match status" value="1"/>
</dbReference>
<dbReference type="SMART" id="SM00228">
    <property type="entry name" value="PDZ"/>
    <property type="match status" value="1"/>
</dbReference>
<dbReference type="GO" id="GO:0008236">
    <property type="term" value="F:serine-type peptidase activity"/>
    <property type="evidence" value="ECO:0007669"/>
    <property type="project" value="UniProtKB-KW"/>
</dbReference>
<evidence type="ECO:0000313" key="7">
    <source>
        <dbReference type="EMBL" id="QEZ69387.1"/>
    </source>
</evidence>
<dbReference type="InterPro" id="IPR041489">
    <property type="entry name" value="PDZ_6"/>
</dbReference>
<dbReference type="GO" id="GO:0030288">
    <property type="term" value="C:outer membrane-bounded periplasmic space"/>
    <property type="evidence" value="ECO:0007669"/>
    <property type="project" value="TreeGrafter"/>
</dbReference>
<comment type="similarity">
    <text evidence="1 5">Belongs to the peptidase S41A family.</text>
</comment>
<dbReference type="InterPro" id="IPR004447">
    <property type="entry name" value="Peptidase_S41A"/>
</dbReference>
<dbReference type="PANTHER" id="PTHR32060:SF30">
    <property type="entry name" value="CARBOXY-TERMINAL PROCESSING PROTEASE CTPA"/>
    <property type="match status" value="1"/>
</dbReference>
<protein>
    <submittedName>
        <fullName evidence="7">S41 family peptidase</fullName>
    </submittedName>
</protein>
<dbReference type="InterPro" id="IPR036034">
    <property type="entry name" value="PDZ_sf"/>
</dbReference>
<dbReference type="CDD" id="cd06782">
    <property type="entry name" value="cpPDZ_CPP-like"/>
    <property type="match status" value="1"/>
</dbReference>
<dbReference type="InterPro" id="IPR029045">
    <property type="entry name" value="ClpP/crotonase-like_dom_sf"/>
</dbReference>
<dbReference type="SUPFAM" id="SSF52096">
    <property type="entry name" value="ClpP/crotonase"/>
    <property type="match status" value="1"/>
</dbReference>
<keyword evidence="3 5" id="KW-0378">Hydrolase</keyword>
<dbReference type="Gene3D" id="3.30.750.44">
    <property type="match status" value="1"/>
</dbReference>
<keyword evidence="2 5" id="KW-0645">Protease</keyword>
<dbReference type="PANTHER" id="PTHR32060">
    <property type="entry name" value="TAIL-SPECIFIC PROTEASE"/>
    <property type="match status" value="1"/>
</dbReference>
<dbReference type="FunFam" id="2.30.42.10:FF:000063">
    <property type="entry name" value="Peptidase, S41 family"/>
    <property type="match status" value="1"/>
</dbReference>
<evidence type="ECO:0000259" key="6">
    <source>
        <dbReference type="PROSITE" id="PS50106"/>
    </source>
</evidence>
<dbReference type="NCBIfam" id="TIGR00225">
    <property type="entry name" value="prc"/>
    <property type="match status" value="1"/>
</dbReference>
<dbReference type="InterPro" id="IPR005151">
    <property type="entry name" value="Tail-specific_protease"/>
</dbReference>
<dbReference type="EMBL" id="CP032452">
    <property type="protein sequence ID" value="QEZ69387.1"/>
    <property type="molecule type" value="Genomic_DNA"/>
</dbReference>
<dbReference type="GO" id="GO:0007165">
    <property type="term" value="P:signal transduction"/>
    <property type="evidence" value="ECO:0007669"/>
    <property type="project" value="TreeGrafter"/>
</dbReference>
<dbReference type="Proteomes" id="UP000326961">
    <property type="component" value="Chromosome"/>
</dbReference>
<dbReference type="CDD" id="cd07560">
    <property type="entry name" value="Peptidase_S41_CPP"/>
    <property type="match status" value="1"/>
</dbReference>
<accession>A0A5P3XGA9</accession>
<dbReference type="SMART" id="SM00245">
    <property type="entry name" value="TSPc"/>
    <property type="match status" value="1"/>
</dbReference>
<dbReference type="AlphaFoldDB" id="A0A5P3XGA9"/>
<dbReference type="Pfam" id="PF03572">
    <property type="entry name" value="Peptidase_S41"/>
    <property type="match status" value="1"/>
</dbReference>
<dbReference type="Pfam" id="PF22694">
    <property type="entry name" value="CtpB_N-like"/>
    <property type="match status" value="1"/>
</dbReference>
<feature type="domain" description="PDZ" evidence="6">
    <location>
        <begin position="84"/>
        <end position="154"/>
    </location>
</feature>
<dbReference type="FunFam" id="3.30.750.44:FF:000001">
    <property type="entry name" value="S41 family peptidase"/>
    <property type="match status" value="1"/>
</dbReference>
<evidence type="ECO:0000256" key="1">
    <source>
        <dbReference type="ARBA" id="ARBA00009179"/>
    </source>
</evidence>
<dbReference type="InterPro" id="IPR001478">
    <property type="entry name" value="PDZ"/>
</dbReference>
<proteinExistence type="inferred from homology"/>
<evidence type="ECO:0000256" key="3">
    <source>
        <dbReference type="ARBA" id="ARBA00022801"/>
    </source>
</evidence>